<dbReference type="InterPro" id="IPR029063">
    <property type="entry name" value="SAM-dependent_MTases_sf"/>
</dbReference>
<dbReference type="Gene3D" id="3.40.50.150">
    <property type="entry name" value="Vaccinia Virus protein VP39"/>
    <property type="match status" value="1"/>
</dbReference>
<dbReference type="Proteomes" id="UP000242188">
    <property type="component" value="Unassembled WGS sequence"/>
</dbReference>
<dbReference type="EMBL" id="NEDP02004260">
    <property type="protein sequence ID" value="OWF46145.1"/>
    <property type="molecule type" value="Genomic_DNA"/>
</dbReference>
<dbReference type="InterPro" id="IPR006342">
    <property type="entry name" value="FkbM_mtfrase"/>
</dbReference>
<proteinExistence type="predicted"/>
<dbReference type="SUPFAM" id="SSF53335">
    <property type="entry name" value="S-adenosyl-L-methionine-dependent methyltransferases"/>
    <property type="match status" value="1"/>
</dbReference>
<protein>
    <recommendedName>
        <fullName evidence="1">Methyltransferase FkbM domain-containing protein</fullName>
    </recommendedName>
</protein>
<comment type="caution">
    <text evidence="2">The sequence shown here is derived from an EMBL/GenBank/DDBJ whole genome shotgun (WGS) entry which is preliminary data.</text>
</comment>
<keyword evidence="3" id="KW-1185">Reference proteome</keyword>
<dbReference type="Pfam" id="PF05050">
    <property type="entry name" value="Methyltransf_21"/>
    <property type="match status" value="1"/>
</dbReference>
<evidence type="ECO:0000313" key="2">
    <source>
        <dbReference type="EMBL" id="OWF46145.1"/>
    </source>
</evidence>
<organism evidence="2 3">
    <name type="scientific">Mizuhopecten yessoensis</name>
    <name type="common">Japanese scallop</name>
    <name type="synonym">Patinopecten yessoensis</name>
    <dbReference type="NCBI Taxonomy" id="6573"/>
    <lineage>
        <taxon>Eukaryota</taxon>
        <taxon>Metazoa</taxon>
        <taxon>Spiralia</taxon>
        <taxon>Lophotrochozoa</taxon>
        <taxon>Mollusca</taxon>
        <taxon>Bivalvia</taxon>
        <taxon>Autobranchia</taxon>
        <taxon>Pteriomorphia</taxon>
        <taxon>Pectinida</taxon>
        <taxon>Pectinoidea</taxon>
        <taxon>Pectinidae</taxon>
        <taxon>Mizuhopecten</taxon>
    </lineage>
</organism>
<dbReference type="AlphaFoldDB" id="A0A210QBN8"/>
<sequence length="110" mass="12926">MSILLDDLLGIYPFKKVMIKIDVEAFEANVFRGGEQFFSKVQVDYLLMEFKYHRGRNSGQFVVDFLYRHNMVPVLKAGIERKPSSLQGTNAWPEDVLWVRKELWSKISLR</sequence>
<gene>
    <name evidence="2" type="ORF">KP79_PYT10292</name>
</gene>
<name>A0A210QBN8_MIZYE</name>
<evidence type="ECO:0000313" key="3">
    <source>
        <dbReference type="Proteomes" id="UP000242188"/>
    </source>
</evidence>
<accession>A0A210QBN8</accession>
<evidence type="ECO:0000259" key="1">
    <source>
        <dbReference type="Pfam" id="PF05050"/>
    </source>
</evidence>
<feature type="domain" description="Methyltransferase FkbM" evidence="1">
    <location>
        <begin position="18"/>
        <end position="69"/>
    </location>
</feature>
<reference evidence="2 3" key="1">
    <citation type="journal article" date="2017" name="Nat. Ecol. Evol.">
        <title>Scallop genome provides insights into evolution of bilaterian karyotype and development.</title>
        <authorList>
            <person name="Wang S."/>
            <person name="Zhang J."/>
            <person name="Jiao W."/>
            <person name="Li J."/>
            <person name="Xun X."/>
            <person name="Sun Y."/>
            <person name="Guo X."/>
            <person name="Huan P."/>
            <person name="Dong B."/>
            <person name="Zhang L."/>
            <person name="Hu X."/>
            <person name="Sun X."/>
            <person name="Wang J."/>
            <person name="Zhao C."/>
            <person name="Wang Y."/>
            <person name="Wang D."/>
            <person name="Huang X."/>
            <person name="Wang R."/>
            <person name="Lv J."/>
            <person name="Li Y."/>
            <person name="Zhang Z."/>
            <person name="Liu B."/>
            <person name="Lu W."/>
            <person name="Hui Y."/>
            <person name="Liang J."/>
            <person name="Zhou Z."/>
            <person name="Hou R."/>
            <person name="Li X."/>
            <person name="Liu Y."/>
            <person name="Li H."/>
            <person name="Ning X."/>
            <person name="Lin Y."/>
            <person name="Zhao L."/>
            <person name="Xing Q."/>
            <person name="Dou J."/>
            <person name="Li Y."/>
            <person name="Mao J."/>
            <person name="Guo H."/>
            <person name="Dou H."/>
            <person name="Li T."/>
            <person name="Mu C."/>
            <person name="Jiang W."/>
            <person name="Fu Q."/>
            <person name="Fu X."/>
            <person name="Miao Y."/>
            <person name="Liu J."/>
            <person name="Yu Q."/>
            <person name="Li R."/>
            <person name="Liao H."/>
            <person name="Li X."/>
            <person name="Kong Y."/>
            <person name="Jiang Z."/>
            <person name="Chourrout D."/>
            <person name="Li R."/>
            <person name="Bao Z."/>
        </authorList>
    </citation>
    <scope>NUCLEOTIDE SEQUENCE [LARGE SCALE GENOMIC DNA]</scope>
    <source>
        <strain evidence="2 3">PY_sf001</strain>
    </source>
</reference>